<comment type="caution">
    <text evidence="4">Lacks conserved residue(s) required for the propagation of feature annotation.</text>
</comment>
<keyword evidence="2 4" id="KW-0819">tRNA processing</keyword>
<dbReference type="Proteomes" id="UP000317169">
    <property type="component" value="Unassembled WGS sequence"/>
</dbReference>
<evidence type="ECO:0000313" key="10">
    <source>
        <dbReference type="Proteomes" id="UP000317169"/>
    </source>
</evidence>
<evidence type="ECO:0000256" key="7">
    <source>
        <dbReference type="RuleBase" id="RU003792"/>
    </source>
</evidence>
<dbReference type="RefSeq" id="WP_141422724.1">
    <property type="nucleotide sequence ID" value="NZ_VIAR01000017.1"/>
</dbReference>
<dbReference type="HAMAP" id="MF_00171">
    <property type="entry name" value="TruA"/>
    <property type="match status" value="1"/>
</dbReference>
<dbReference type="Pfam" id="PF01416">
    <property type="entry name" value="PseudoU_synth_1"/>
    <property type="match status" value="2"/>
</dbReference>
<dbReference type="GO" id="GO:0160147">
    <property type="term" value="F:tRNA pseudouridine(38-40) synthase activity"/>
    <property type="evidence" value="ECO:0007669"/>
    <property type="project" value="UniProtKB-EC"/>
</dbReference>
<dbReference type="EMBL" id="VIAR01000017">
    <property type="protein sequence ID" value="TQD33645.1"/>
    <property type="molecule type" value="Genomic_DNA"/>
</dbReference>
<dbReference type="InterPro" id="IPR020095">
    <property type="entry name" value="PsdUridine_synth_TruA_C"/>
</dbReference>
<dbReference type="InterPro" id="IPR001406">
    <property type="entry name" value="PsdUridine_synth_TruA"/>
</dbReference>
<dbReference type="OrthoDB" id="9811823at2"/>
<dbReference type="Gene3D" id="3.30.70.580">
    <property type="entry name" value="Pseudouridine synthase I, catalytic domain, N-terminal subdomain"/>
    <property type="match status" value="1"/>
</dbReference>
<dbReference type="FunFam" id="3.30.70.580:FF:000001">
    <property type="entry name" value="tRNA pseudouridine synthase A"/>
    <property type="match status" value="1"/>
</dbReference>
<proteinExistence type="inferred from homology"/>
<keyword evidence="3 4" id="KW-0413">Isomerase</keyword>
<dbReference type="NCBIfam" id="TIGR00071">
    <property type="entry name" value="hisT_truA"/>
    <property type="match status" value="1"/>
</dbReference>
<dbReference type="InterPro" id="IPR020094">
    <property type="entry name" value="TruA/RsuA/RluB/E/F_N"/>
</dbReference>
<dbReference type="GO" id="GO:0031119">
    <property type="term" value="P:tRNA pseudouridine synthesis"/>
    <property type="evidence" value="ECO:0007669"/>
    <property type="project" value="UniProtKB-UniRule"/>
</dbReference>
<accession>A0A507ZFH5</accession>
<comment type="similarity">
    <text evidence="1 4 7">Belongs to the tRNA pseudouridine synthase TruA family.</text>
</comment>
<dbReference type="PANTHER" id="PTHR11142:SF0">
    <property type="entry name" value="TRNA PSEUDOURIDINE SYNTHASE-LIKE 1"/>
    <property type="match status" value="1"/>
</dbReference>
<feature type="active site" description="Nucleophile" evidence="4 5">
    <location>
        <position position="51"/>
    </location>
</feature>
<evidence type="ECO:0000256" key="2">
    <source>
        <dbReference type="ARBA" id="ARBA00022694"/>
    </source>
</evidence>
<feature type="domain" description="Pseudouridine synthase I TruA alpha/beta" evidence="8">
    <location>
        <begin position="141"/>
        <end position="242"/>
    </location>
</feature>
<evidence type="ECO:0000256" key="4">
    <source>
        <dbReference type="HAMAP-Rule" id="MF_00171"/>
    </source>
</evidence>
<comment type="caution">
    <text evidence="9">The sequence shown here is derived from an EMBL/GenBank/DDBJ whole genome shotgun (WGS) entry which is preliminary data.</text>
</comment>
<evidence type="ECO:0000256" key="3">
    <source>
        <dbReference type="ARBA" id="ARBA00023235"/>
    </source>
</evidence>
<dbReference type="PANTHER" id="PTHR11142">
    <property type="entry name" value="PSEUDOURIDYLATE SYNTHASE"/>
    <property type="match status" value="1"/>
</dbReference>
<comment type="subunit">
    <text evidence="4">Homodimer.</text>
</comment>
<evidence type="ECO:0000256" key="6">
    <source>
        <dbReference type="PIRSR" id="PIRSR001430-2"/>
    </source>
</evidence>
<feature type="domain" description="Pseudouridine synthase I TruA alpha/beta" evidence="8">
    <location>
        <begin position="8"/>
        <end position="103"/>
    </location>
</feature>
<sequence length="247" mass="28096">MRFFINLAYNGSAYHGWQIQPNATSVQQILEDKLQIALQETISVVGAGRTDAGVHAKQLYAHFDTEQTLNLQEFAFKVNKLLPKDIAVNAVEKVQPNAHARFDASARTYKYFINTAKNPFTTDFAYYKKNLLDVAAMNQAAKILLDYKDFKCFSKSRTDVKTYNCSIQFAQWEKQDTQLVFCIKADRFLRNMVRAIVGTLLQVGEKKISPTDMHTIIKSRDRGKAGTSVAAKGLFLWEIEYPKTIFS</sequence>
<comment type="catalytic activity">
    <reaction evidence="4 7">
        <text>uridine(38/39/40) in tRNA = pseudouridine(38/39/40) in tRNA</text>
        <dbReference type="Rhea" id="RHEA:22376"/>
        <dbReference type="Rhea" id="RHEA-COMP:10085"/>
        <dbReference type="Rhea" id="RHEA-COMP:10087"/>
        <dbReference type="ChEBI" id="CHEBI:65314"/>
        <dbReference type="ChEBI" id="CHEBI:65315"/>
        <dbReference type="EC" id="5.4.99.12"/>
    </reaction>
</comment>
<keyword evidence="10" id="KW-1185">Reference proteome</keyword>
<name>A0A507ZFH5_9FLAO</name>
<dbReference type="GO" id="GO:0003723">
    <property type="term" value="F:RNA binding"/>
    <property type="evidence" value="ECO:0007669"/>
    <property type="project" value="InterPro"/>
</dbReference>
<dbReference type="SUPFAM" id="SSF55120">
    <property type="entry name" value="Pseudouridine synthase"/>
    <property type="match status" value="1"/>
</dbReference>
<feature type="binding site" evidence="4 6">
    <location>
        <position position="109"/>
    </location>
    <ligand>
        <name>substrate</name>
    </ligand>
</feature>
<dbReference type="Gene3D" id="3.30.70.660">
    <property type="entry name" value="Pseudouridine synthase I, catalytic domain, C-terminal subdomain"/>
    <property type="match status" value="1"/>
</dbReference>
<evidence type="ECO:0000256" key="1">
    <source>
        <dbReference type="ARBA" id="ARBA00009375"/>
    </source>
</evidence>
<gene>
    <name evidence="4 9" type="primary">truA</name>
    <name evidence="9" type="ORF">FKR84_12860</name>
</gene>
<dbReference type="CDD" id="cd02570">
    <property type="entry name" value="PseudoU_synth_EcTruA"/>
    <property type="match status" value="1"/>
</dbReference>
<dbReference type="AlphaFoldDB" id="A0A507ZFH5"/>
<dbReference type="EC" id="5.4.99.12" evidence="4"/>
<evidence type="ECO:0000259" key="8">
    <source>
        <dbReference type="Pfam" id="PF01416"/>
    </source>
</evidence>
<comment type="function">
    <text evidence="4">Formation of pseudouridine at positions 38, 39 and 40 in the anticodon stem and loop of transfer RNAs.</text>
</comment>
<organism evidence="9 10">
    <name type="scientific">Haloflavibacter putidus</name>
    <dbReference type="NCBI Taxonomy" id="2576776"/>
    <lineage>
        <taxon>Bacteria</taxon>
        <taxon>Pseudomonadati</taxon>
        <taxon>Bacteroidota</taxon>
        <taxon>Flavobacteriia</taxon>
        <taxon>Flavobacteriales</taxon>
        <taxon>Flavobacteriaceae</taxon>
        <taxon>Haloflavibacter</taxon>
    </lineage>
</organism>
<protein>
    <recommendedName>
        <fullName evidence="4">tRNA pseudouridine synthase A</fullName>
        <ecNumber evidence="4">5.4.99.12</ecNumber>
    </recommendedName>
    <alternativeName>
        <fullName evidence="4">tRNA pseudouridine(38-40) synthase</fullName>
    </alternativeName>
    <alternativeName>
        <fullName evidence="4">tRNA pseudouridylate synthase I</fullName>
    </alternativeName>
    <alternativeName>
        <fullName evidence="4">tRNA-uridine isomerase I</fullName>
    </alternativeName>
</protein>
<dbReference type="InterPro" id="IPR020097">
    <property type="entry name" value="PsdUridine_synth_TruA_a/b_dom"/>
</dbReference>
<reference evidence="9 10" key="1">
    <citation type="submission" date="2019-06" db="EMBL/GenBank/DDBJ databases">
        <title>Flavibacter putida gen. nov., sp. nov., a novel marine bacterium of the family Flavobacteriaceae isolated from coastal seawater.</title>
        <authorList>
            <person name="Feng X."/>
        </authorList>
    </citation>
    <scope>NUCLEOTIDE SEQUENCE [LARGE SCALE GENOMIC DNA]</scope>
    <source>
        <strain evidence="9 10">PLHSN227</strain>
    </source>
</reference>
<dbReference type="InterPro" id="IPR020103">
    <property type="entry name" value="PsdUridine_synth_cat_dom_sf"/>
</dbReference>
<evidence type="ECO:0000256" key="5">
    <source>
        <dbReference type="PIRSR" id="PIRSR001430-1"/>
    </source>
</evidence>
<dbReference type="PIRSF" id="PIRSF001430">
    <property type="entry name" value="tRNA_psdUrid_synth"/>
    <property type="match status" value="1"/>
</dbReference>
<evidence type="ECO:0000313" key="9">
    <source>
        <dbReference type="EMBL" id="TQD33645.1"/>
    </source>
</evidence>